<sequence length="545" mass="59901">MISASFTASPIGDHDICVIGSGPAGLVLALEAARRGKRVLVLESGSKRSDRLQQALSDADIVDPQRHDDMAIAVARQLGGTSNLWAVRCQPFDAIDFEERPGLVDAAWPIRLADILPYYDKAVDYLTAGANVFRAPIAGVDIDDDGVDYTRLERFSRVAAVQTAHAAEIERSTLIDVRLNATVVDMTYDNGRIAGLTVADREGTRRTLRVKTVVLAAGGLESTRQLLVLQKKHTALFGGNDGPLGRYYMGHVIGEVADITFGSDAMDAAYDFYRDEHGSYARRRLIPSDAAQRQHRLLNVSFWPVVPPVADPRHRSGLLSMVCFAFALKPIGRLVIAEAIRKRHIPDDLAVWPHVVNIVRDLPRAALSLATFLYRRYVARPPMPGFFVRNAGRRYGLSYHAEQSPQPDSRVTLTDDFDRLGVPKLRIDYRFARADAEAVWRAHEHLAGWLTRTGVGRLEYRQAPEETVDAILGLAAHGTHQIGTARMAARPEDGVVDGNLRCFGIDNLYVASSAVFPTSGQCNPTLSIAAFAVRLAEHLCNGERP</sequence>
<evidence type="ECO:0000256" key="5">
    <source>
        <dbReference type="ARBA" id="ARBA00023002"/>
    </source>
</evidence>
<evidence type="ECO:0000259" key="7">
    <source>
        <dbReference type="Pfam" id="PF05199"/>
    </source>
</evidence>
<evidence type="ECO:0000256" key="1">
    <source>
        <dbReference type="ARBA" id="ARBA00001974"/>
    </source>
</evidence>
<evidence type="ECO:0000313" key="8">
    <source>
        <dbReference type="EMBL" id="SCM76180.1"/>
    </source>
</evidence>
<feature type="domain" description="FAD-dependent oxidoreductase 2 FAD-binding" evidence="6">
    <location>
        <begin position="15"/>
        <end position="63"/>
    </location>
</feature>
<dbReference type="Pfam" id="PF05199">
    <property type="entry name" value="GMC_oxred_C"/>
    <property type="match status" value="1"/>
</dbReference>
<dbReference type="PANTHER" id="PTHR42784:SF1">
    <property type="entry name" value="PYRANOSE 2-OXIDASE"/>
    <property type="match status" value="1"/>
</dbReference>
<dbReference type="GO" id="GO:0016614">
    <property type="term" value="F:oxidoreductase activity, acting on CH-OH group of donors"/>
    <property type="evidence" value="ECO:0007669"/>
    <property type="project" value="InterPro"/>
</dbReference>
<dbReference type="Pfam" id="PF00890">
    <property type="entry name" value="FAD_binding_2"/>
    <property type="match status" value="1"/>
</dbReference>
<keyword evidence="3" id="KW-0285">Flavoprotein</keyword>
<dbReference type="SUPFAM" id="SSF51905">
    <property type="entry name" value="FAD/NAD(P)-binding domain"/>
    <property type="match status" value="1"/>
</dbReference>
<dbReference type="AlphaFoldDB" id="A0A212LFD0"/>
<comment type="cofactor">
    <cofactor evidence="1">
        <name>FAD</name>
        <dbReference type="ChEBI" id="CHEBI:57692"/>
    </cofactor>
</comment>
<dbReference type="InterPro" id="IPR051473">
    <property type="entry name" value="P2Ox-like"/>
</dbReference>
<dbReference type="InterPro" id="IPR007867">
    <property type="entry name" value="GMC_OxRtase_C"/>
</dbReference>
<evidence type="ECO:0000259" key="6">
    <source>
        <dbReference type="Pfam" id="PF00890"/>
    </source>
</evidence>
<dbReference type="EMBL" id="FMJD01000007">
    <property type="protein sequence ID" value="SCM76180.1"/>
    <property type="molecule type" value="Genomic_DNA"/>
</dbReference>
<comment type="similarity">
    <text evidence="2">Belongs to the GMC oxidoreductase family.</text>
</comment>
<dbReference type="PANTHER" id="PTHR42784">
    <property type="entry name" value="PYRANOSE 2-OXIDASE"/>
    <property type="match status" value="1"/>
</dbReference>
<feature type="domain" description="Glucose-methanol-choline oxidoreductase C-terminal" evidence="7">
    <location>
        <begin position="405"/>
        <end position="532"/>
    </location>
</feature>
<dbReference type="InterPro" id="IPR003953">
    <property type="entry name" value="FAD-dep_OxRdtase_2_FAD-bd"/>
</dbReference>
<keyword evidence="5" id="KW-0560">Oxidoreductase</keyword>
<protein>
    <submittedName>
        <fullName evidence="8">Putative GMC oxidoreductase</fullName>
    </submittedName>
</protein>
<keyword evidence="4" id="KW-0274">FAD</keyword>
<dbReference type="Gene3D" id="3.50.50.60">
    <property type="entry name" value="FAD/NAD(P)-binding domain"/>
    <property type="match status" value="2"/>
</dbReference>
<name>A0A212LFD0_9HYPH</name>
<proteinExistence type="inferred from homology"/>
<dbReference type="InterPro" id="IPR036188">
    <property type="entry name" value="FAD/NAD-bd_sf"/>
</dbReference>
<gene>
    <name evidence="8" type="ORF">KL86PLE_30627</name>
</gene>
<dbReference type="RefSeq" id="WP_288196414.1">
    <property type="nucleotide sequence ID" value="NZ_LT608334.1"/>
</dbReference>
<organism evidence="8">
    <name type="scientific">uncultured Pleomorphomonas sp</name>
    <dbReference type="NCBI Taxonomy" id="442121"/>
    <lineage>
        <taxon>Bacteria</taxon>
        <taxon>Pseudomonadati</taxon>
        <taxon>Pseudomonadota</taxon>
        <taxon>Alphaproteobacteria</taxon>
        <taxon>Hyphomicrobiales</taxon>
        <taxon>Pleomorphomonadaceae</taxon>
        <taxon>Pleomorphomonas</taxon>
        <taxon>environmental samples</taxon>
    </lineage>
</organism>
<evidence type="ECO:0000256" key="2">
    <source>
        <dbReference type="ARBA" id="ARBA00010790"/>
    </source>
</evidence>
<accession>A0A212LFD0</accession>
<reference evidence="8" key="1">
    <citation type="submission" date="2016-08" db="EMBL/GenBank/DDBJ databases">
        <authorList>
            <person name="Seilhamer J.J."/>
        </authorList>
    </citation>
    <scope>NUCLEOTIDE SEQUENCE</scope>
    <source>
        <strain evidence="8">86</strain>
    </source>
</reference>
<evidence type="ECO:0000256" key="4">
    <source>
        <dbReference type="ARBA" id="ARBA00022827"/>
    </source>
</evidence>
<evidence type="ECO:0000256" key="3">
    <source>
        <dbReference type="ARBA" id="ARBA00022630"/>
    </source>
</evidence>